<organism evidence="2">
    <name type="scientific">Culex pipiens</name>
    <name type="common">House mosquito</name>
    <dbReference type="NCBI Taxonomy" id="7175"/>
    <lineage>
        <taxon>Eukaryota</taxon>
        <taxon>Metazoa</taxon>
        <taxon>Ecdysozoa</taxon>
        <taxon>Arthropoda</taxon>
        <taxon>Hexapoda</taxon>
        <taxon>Insecta</taxon>
        <taxon>Pterygota</taxon>
        <taxon>Neoptera</taxon>
        <taxon>Endopterygota</taxon>
        <taxon>Diptera</taxon>
        <taxon>Nematocera</taxon>
        <taxon>Culicoidea</taxon>
        <taxon>Culicidae</taxon>
        <taxon>Culicinae</taxon>
        <taxon>Culicini</taxon>
        <taxon>Culex</taxon>
        <taxon>Culex</taxon>
    </lineage>
</organism>
<name>A0A8D8BI15_CULPI</name>
<dbReference type="AlphaFoldDB" id="A0A8D8BI15"/>
<proteinExistence type="predicted"/>
<evidence type="ECO:0000313" key="2">
    <source>
        <dbReference type="EMBL" id="CAG6475673.1"/>
    </source>
</evidence>
<feature type="region of interest" description="Disordered" evidence="1">
    <location>
        <begin position="98"/>
        <end position="119"/>
    </location>
</feature>
<protein>
    <submittedName>
        <fullName evidence="2">(northern house mosquito) hypothetical protein</fullName>
    </submittedName>
</protein>
<dbReference type="EMBL" id="HBUE01077090">
    <property type="protein sequence ID" value="CAG6475673.1"/>
    <property type="molecule type" value="Transcribed_RNA"/>
</dbReference>
<evidence type="ECO:0000256" key="1">
    <source>
        <dbReference type="SAM" id="MobiDB-lite"/>
    </source>
</evidence>
<accession>A0A8D8BI15</accession>
<sequence>MAQRHSRYRSRRSPTMTTRRTVGCWKNLAVGSTSCPSTTGIPDGPGWVAVAGVDGPVEVRLVVAAVATALADLVSSCDLFLASPREALEVAPKVRSVEPSAGLDGGNFRRTPPLLAGPG</sequence>
<reference evidence="2" key="1">
    <citation type="submission" date="2021-05" db="EMBL/GenBank/DDBJ databases">
        <authorList>
            <person name="Alioto T."/>
            <person name="Alioto T."/>
            <person name="Gomez Garrido J."/>
        </authorList>
    </citation>
    <scope>NUCLEOTIDE SEQUENCE</scope>
</reference>